<protein>
    <recommendedName>
        <fullName evidence="1">F5/8 type C domain-containing protein</fullName>
    </recommendedName>
</protein>
<dbReference type="PROSITE" id="PS50022">
    <property type="entry name" value="FA58C_3"/>
    <property type="match status" value="1"/>
</dbReference>
<accession>A0A0H5R242</accession>
<feature type="domain" description="F5/8 type C" evidence="1">
    <location>
        <begin position="1"/>
        <end position="98"/>
    </location>
</feature>
<reference evidence="2" key="1">
    <citation type="submission" date="2015-04" db="EMBL/GenBank/DDBJ databases">
        <title>The genome sequence of the plant pathogenic Rhizarian Plasmodiophora brassicae reveals insights in its biotrophic life cycle and the origin of chitin synthesis.</title>
        <authorList>
            <person name="Schwelm A."/>
            <person name="Fogelqvist J."/>
            <person name="Knaust A."/>
            <person name="Julke S."/>
            <person name="Lilja T."/>
            <person name="Dhandapani V."/>
            <person name="Bonilla-Rosso G."/>
            <person name="Karlsson M."/>
            <person name="Shevchenko A."/>
            <person name="Choi S.R."/>
            <person name="Kim H.G."/>
            <person name="Park J.Y."/>
            <person name="Lim Y.P."/>
            <person name="Ludwig-Muller J."/>
            <person name="Dixelius C."/>
        </authorList>
    </citation>
    <scope>NUCLEOTIDE SEQUENCE</scope>
    <source>
        <tissue evidence="2">Potato root galls</tissue>
    </source>
</reference>
<sequence>MIDLEDQHRITKVRLQNRHSLEFQIMFRDQGDAPWLELIPPTNSGRHKAVIEVVLRKTGVYSRKLQTELIGRYLLVRLLGRSNCSYHTSIYWIEVHGMRTPGFCEKSIDRTRIEDEHSNDLS</sequence>
<evidence type="ECO:0000259" key="1">
    <source>
        <dbReference type="PROSITE" id="PS50022"/>
    </source>
</evidence>
<evidence type="ECO:0000313" key="2">
    <source>
        <dbReference type="EMBL" id="CRZ01914.1"/>
    </source>
</evidence>
<name>A0A0H5R242_9EUKA</name>
<organism evidence="2">
    <name type="scientific">Spongospora subterranea</name>
    <dbReference type="NCBI Taxonomy" id="70186"/>
    <lineage>
        <taxon>Eukaryota</taxon>
        <taxon>Sar</taxon>
        <taxon>Rhizaria</taxon>
        <taxon>Endomyxa</taxon>
        <taxon>Phytomyxea</taxon>
        <taxon>Plasmodiophorida</taxon>
        <taxon>Plasmodiophoridae</taxon>
        <taxon>Spongospora</taxon>
    </lineage>
</organism>
<dbReference type="EMBL" id="HACM01001472">
    <property type="protein sequence ID" value="CRZ01914.1"/>
    <property type="molecule type" value="Transcribed_RNA"/>
</dbReference>
<dbReference type="InterPro" id="IPR000421">
    <property type="entry name" value="FA58C"/>
</dbReference>
<proteinExistence type="predicted"/>
<dbReference type="AlphaFoldDB" id="A0A0H5R242"/>
<dbReference type="SUPFAM" id="SSF49785">
    <property type="entry name" value="Galactose-binding domain-like"/>
    <property type="match status" value="1"/>
</dbReference>
<dbReference type="InterPro" id="IPR008979">
    <property type="entry name" value="Galactose-bd-like_sf"/>
</dbReference>